<dbReference type="InterPro" id="IPR050707">
    <property type="entry name" value="HTH_MetabolicPath_Reg"/>
</dbReference>
<dbReference type="InterPro" id="IPR036390">
    <property type="entry name" value="WH_DNA-bd_sf"/>
</dbReference>
<reference evidence="6" key="2">
    <citation type="submission" date="2020-09" db="EMBL/GenBank/DDBJ databases">
        <authorList>
            <person name="Sun Q."/>
            <person name="Zhou Y."/>
        </authorList>
    </citation>
    <scope>NUCLEOTIDE SEQUENCE</scope>
    <source>
        <strain evidence="6">CGMCC 1.12827</strain>
    </source>
</reference>
<evidence type="ECO:0000313" key="7">
    <source>
        <dbReference type="Proteomes" id="UP000621454"/>
    </source>
</evidence>
<reference evidence="6" key="1">
    <citation type="journal article" date="2014" name="Int. J. Syst. Evol. Microbiol.">
        <title>Complete genome sequence of Corynebacterium casei LMG S-19264T (=DSM 44701T), isolated from a smear-ripened cheese.</title>
        <authorList>
            <consortium name="US DOE Joint Genome Institute (JGI-PGF)"/>
            <person name="Walter F."/>
            <person name="Albersmeier A."/>
            <person name="Kalinowski J."/>
            <person name="Ruckert C."/>
        </authorList>
    </citation>
    <scope>NUCLEOTIDE SEQUENCE</scope>
    <source>
        <strain evidence="6">CGMCC 1.12827</strain>
    </source>
</reference>
<dbReference type="PROSITE" id="PS51078">
    <property type="entry name" value="ICLR_ED"/>
    <property type="match status" value="1"/>
</dbReference>
<comment type="caution">
    <text evidence="6">The sequence shown here is derived from an EMBL/GenBank/DDBJ whole genome shotgun (WGS) entry which is preliminary data.</text>
</comment>
<dbReference type="GO" id="GO:0003677">
    <property type="term" value="F:DNA binding"/>
    <property type="evidence" value="ECO:0007669"/>
    <property type="project" value="UniProtKB-KW"/>
</dbReference>
<dbReference type="GO" id="GO:0003700">
    <property type="term" value="F:DNA-binding transcription factor activity"/>
    <property type="evidence" value="ECO:0007669"/>
    <property type="project" value="TreeGrafter"/>
</dbReference>
<organism evidence="6 7">
    <name type="scientific">Gordonia jinhuaensis</name>
    <dbReference type="NCBI Taxonomy" id="1517702"/>
    <lineage>
        <taxon>Bacteria</taxon>
        <taxon>Bacillati</taxon>
        <taxon>Actinomycetota</taxon>
        <taxon>Actinomycetes</taxon>
        <taxon>Mycobacteriales</taxon>
        <taxon>Gordoniaceae</taxon>
        <taxon>Gordonia</taxon>
    </lineage>
</organism>
<dbReference type="PANTHER" id="PTHR30136">
    <property type="entry name" value="HELIX-TURN-HELIX TRANSCRIPTIONAL REGULATOR, ICLR FAMILY"/>
    <property type="match status" value="1"/>
</dbReference>
<dbReference type="Gene3D" id="1.10.10.10">
    <property type="entry name" value="Winged helix-like DNA-binding domain superfamily/Winged helix DNA-binding domain"/>
    <property type="match status" value="1"/>
</dbReference>
<gene>
    <name evidence="6" type="ORF">GCM10011489_01830</name>
</gene>
<dbReference type="EMBL" id="BMGC01000001">
    <property type="protein sequence ID" value="GGB17378.1"/>
    <property type="molecule type" value="Genomic_DNA"/>
</dbReference>
<dbReference type="PROSITE" id="PS51077">
    <property type="entry name" value="HTH_ICLR"/>
    <property type="match status" value="1"/>
</dbReference>
<dbReference type="SUPFAM" id="SSF46785">
    <property type="entry name" value="Winged helix' DNA-binding domain"/>
    <property type="match status" value="1"/>
</dbReference>
<dbReference type="InterPro" id="IPR036388">
    <property type="entry name" value="WH-like_DNA-bd_sf"/>
</dbReference>
<dbReference type="Gene3D" id="3.30.450.40">
    <property type="match status" value="1"/>
</dbReference>
<evidence type="ECO:0000256" key="3">
    <source>
        <dbReference type="ARBA" id="ARBA00023163"/>
    </source>
</evidence>
<evidence type="ECO:0000259" key="4">
    <source>
        <dbReference type="PROSITE" id="PS51077"/>
    </source>
</evidence>
<dbReference type="SUPFAM" id="SSF55781">
    <property type="entry name" value="GAF domain-like"/>
    <property type="match status" value="1"/>
</dbReference>
<keyword evidence="1" id="KW-0805">Transcription regulation</keyword>
<dbReference type="InterPro" id="IPR014757">
    <property type="entry name" value="Tscrpt_reg_IclR_C"/>
</dbReference>
<keyword evidence="2" id="KW-0238">DNA-binding</keyword>
<feature type="domain" description="HTH iclR-type" evidence="4">
    <location>
        <begin position="14"/>
        <end position="76"/>
    </location>
</feature>
<dbReference type="AlphaFoldDB" id="A0A916WNE7"/>
<sequence>MTASAEPTESKGGLSALRNGVAVLRAFSTERPLLGVTEIAEQTGMHKSSVSRLLAALEDEGMLDRDTDSRKYRLGLGLVTLAGPILGEMDVRRAARPVLRALRDQTDETAALMVWSNDESVCVEQEPSRRLIKHSTPLGIGYRTALSASVMAFMSSIPTPAALDLLETGRLTLADNDPVGHRRYLDRVREQADRGWFVNDRATAIDEVGVAALVHDYRGDVAGAVLVAAPSYRVTAQEIDDFGHAVKAAADEVAQRLGFAEQS</sequence>
<dbReference type="SMART" id="SM00346">
    <property type="entry name" value="HTH_ICLR"/>
    <property type="match status" value="1"/>
</dbReference>
<dbReference type="InterPro" id="IPR005471">
    <property type="entry name" value="Tscrpt_reg_IclR_N"/>
</dbReference>
<keyword evidence="3" id="KW-0804">Transcription</keyword>
<evidence type="ECO:0000256" key="1">
    <source>
        <dbReference type="ARBA" id="ARBA00023015"/>
    </source>
</evidence>
<evidence type="ECO:0000256" key="2">
    <source>
        <dbReference type="ARBA" id="ARBA00023125"/>
    </source>
</evidence>
<feature type="domain" description="IclR-ED" evidence="5">
    <location>
        <begin position="77"/>
        <end position="259"/>
    </location>
</feature>
<proteinExistence type="predicted"/>
<accession>A0A916WNE7</accession>
<dbReference type="GO" id="GO:0045892">
    <property type="term" value="P:negative regulation of DNA-templated transcription"/>
    <property type="evidence" value="ECO:0007669"/>
    <property type="project" value="TreeGrafter"/>
</dbReference>
<dbReference type="Pfam" id="PF01614">
    <property type="entry name" value="IclR_C"/>
    <property type="match status" value="1"/>
</dbReference>
<dbReference type="InterPro" id="IPR029016">
    <property type="entry name" value="GAF-like_dom_sf"/>
</dbReference>
<protein>
    <submittedName>
        <fullName evidence="6">IclR family transcriptional regulator</fullName>
    </submittedName>
</protein>
<dbReference type="Proteomes" id="UP000621454">
    <property type="component" value="Unassembled WGS sequence"/>
</dbReference>
<dbReference type="RefSeq" id="WP_188584680.1">
    <property type="nucleotide sequence ID" value="NZ_BMGC01000001.1"/>
</dbReference>
<keyword evidence="7" id="KW-1185">Reference proteome</keyword>
<dbReference type="PANTHER" id="PTHR30136:SF24">
    <property type="entry name" value="HTH-TYPE TRANSCRIPTIONAL REPRESSOR ALLR"/>
    <property type="match status" value="1"/>
</dbReference>
<name>A0A916WNE7_9ACTN</name>
<dbReference type="Pfam" id="PF09339">
    <property type="entry name" value="HTH_IclR"/>
    <property type="match status" value="1"/>
</dbReference>
<evidence type="ECO:0000313" key="6">
    <source>
        <dbReference type="EMBL" id="GGB17378.1"/>
    </source>
</evidence>
<evidence type="ECO:0000259" key="5">
    <source>
        <dbReference type="PROSITE" id="PS51078"/>
    </source>
</evidence>